<dbReference type="Pfam" id="PF11969">
    <property type="entry name" value="DcpS_C"/>
    <property type="match status" value="1"/>
</dbReference>
<sequence>MIDCIFCQIANHEIDATIVYEDEEIIAFEDIDPQAPVHVLVVPKKHIHTLIDLKENEGEILEQLVGVAKTVAVMKHVDHRGFRFVLNCNPEGGQTVYHLHAHVLGGRKMNWPPG</sequence>
<protein>
    <submittedName>
        <fullName evidence="5">Histidine triad (HIT) protein</fullName>
    </submittedName>
</protein>
<accession>A0A081CA23</accession>
<evidence type="ECO:0000256" key="2">
    <source>
        <dbReference type="PIRSR" id="PIRSR601310-3"/>
    </source>
</evidence>
<proteinExistence type="predicted"/>
<dbReference type="GO" id="GO:0003824">
    <property type="term" value="F:catalytic activity"/>
    <property type="evidence" value="ECO:0007669"/>
    <property type="project" value="InterPro"/>
</dbReference>
<evidence type="ECO:0000313" key="5">
    <source>
        <dbReference type="EMBL" id="GAK61428.1"/>
    </source>
</evidence>
<dbReference type="EMBL" id="DF820479">
    <property type="protein sequence ID" value="GAK61428.1"/>
    <property type="molecule type" value="Genomic_DNA"/>
</dbReference>
<dbReference type="SUPFAM" id="SSF54197">
    <property type="entry name" value="HIT-like"/>
    <property type="match status" value="1"/>
</dbReference>
<evidence type="ECO:0000259" key="4">
    <source>
        <dbReference type="PROSITE" id="PS51084"/>
    </source>
</evidence>
<dbReference type="CDD" id="cd01276">
    <property type="entry name" value="PKCI_related"/>
    <property type="match status" value="1"/>
</dbReference>
<dbReference type="STRING" id="1499967.U27_01328"/>
<dbReference type="InterPro" id="IPR036265">
    <property type="entry name" value="HIT-like_sf"/>
</dbReference>
<reference evidence="5 6" key="1">
    <citation type="journal article" date="2015" name="PeerJ">
        <title>First genomic representation of candidate bacterial phylum KSB3 points to enhanced environmental sensing as a trigger of wastewater bulking.</title>
        <authorList>
            <person name="Sekiguchi Y."/>
            <person name="Ohashi A."/>
            <person name="Parks D.H."/>
            <person name="Yamauchi T."/>
            <person name="Tyson G.W."/>
            <person name="Hugenholtz P."/>
        </authorList>
    </citation>
    <scope>NUCLEOTIDE SEQUENCE [LARGE SCALE GENOMIC DNA]</scope>
</reference>
<feature type="active site" description="Tele-AMP-histidine intermediate" evidence="1">
    <location>
        <position position="100"/>
    </location>
</feature>
<dbReference type="InterPro" id="IPR001310">
    <property type="entry name" value="Histidine_triad_HIT"/>
</dbReference>
<dbReference type="HOGENOM" id="CLU_056776_8_1_0"/>
<organism evidence="5 6">
    <name type="scientific">Vecturithrix granuli</name>
    <dbReference type="NCBI Taxonomy" id="1499967"/>
    <lineage>
        <taxon>Bacteria</taxon>
        <taxon>Candidatus Moduliflexota</taxon>
        <taxon>Candidatus Vecturitrichia</taxon>
        <taxon>Candidatus Vecturitrichales</taxon>
        <taxon>Candidatus Vecturitrichaceae</taxon>
        <taxon>Candidatus Vecturithrix</taxon>
    </lineage>
</organism>
<gene>
    <name evidence="5" type="ORF">U27_01328</name>
</gene>
<dbReference type="Gene3D" id="3.30.428.10">
    <property type="entry name" value="HIT-like"/>
    <property type="match status" value="1"/>
</dbReference>
<dbReference type="PRINTS" id="PR00332">
    <property type="entry name" value="HISTRIAD"/>
</dbReference>
<feature type="domain" description="HIT" evidence="4">
    <location>
        <begin position="5"/>
        <end position="114"/>
    </location>
</feature>
<feature type="short sequence motif" description="Histidine triad motif" evidence="2 3">
    <location>
        <begin position="98"/>
        <end position="102"/>
    </location>
</feature>
<dbReference type="PROSITE" id="PS51084">
    <property type="entry name" value="HIT_2"/>
    <property type="match status" value="1"/>
</dbReference>
<dbReference type="Proteomes" id="UP000030661">
    <property type="component" value="Unassembled WGS sequence"/>
</dbReference>
<keyword evidence="6" id="KW-1185">Reference proteome</keyword>
<evidence type="ECO:0000256" key="3">
    <source>
        <dbReference type="PROSITE-ProRule" id="PRU00464"/>
    </source>
</evidence>
<evidence type="ECO:0000313" key="6">
    <source>
        <dbReference type="Proteomes" id="UP000030661"/>
    </source>
</evidence>
<dbReference type="PANTHER" id="PTHR23089">
    <property type="entry name" value="HISTIDINE TRIAD HIT PROTEIN"/>
    <property type="match status" value="1"/>
</dbReference>
<dbReference type="InterPro" id="IPR011146">
    <property type="entry name" value="HIT-like"/>
</dbReference>
<dbReference type="AlphaFoldDB" id="A0A081CA23"/>
<name>A0A081CA23_VECG1</name>
<evidence type="ECO:0000256" key="1">
    <source>
        <dbReference type="PIRSR" id="PIRSR601310-1"/>
    </source>
</evidence>
<dbReference type="eggNOG" id="COG0537">
    <property type="taxonomic scope" value="Bacteria"/>
</dbReference>